<evidence type="ECO:0000313" key="1">
    <source>
        <dbReference type="EMBL" id="VDM76476.1"/>
    </source>
</evidence>
<gene>
    <name evidence="1" type="ORF">SVUK_LOCUS11474</name>
</gene>
<name>A0A3P7J0M7_STRVU</name>
<dbReference type="AlphaFoldDB" id="A0A3P7J0M7"/>
<sequence>MKLIEAAMKHIGIKPEVGLLERMKTMAQFILNPFAEDHESIGEHIGDPLARRLLATLPKDASLSVFKEKCKGMLRSKNEKVNEFANCYFRARTYYGLYT</sequence>
<dbReference type="Proteomes" id="UP000270094">
    <property type="component" value="Unassembled WGS sequence"/>
</dbReference>
<dbReference type="EMBL" id="UYYB01097086">
    <property type="protein sequence ID" value="VDM76476.1"/>
    <property type="molecule type" value="Genomic_DNA"/>
</dbReference>
<protein>
    <submittedName>
        <fullName evidence="1">Uncharacterized protein</fullName>
    </submittedName>
</protein>
<organism evidence="1 2">
    <name type="scientific">Strongylus vulgaris</name>
    <name type="common">Blood worm</name>
    <dbReference type="NCBI Taxonomy" id="40348"/>
    <lineage>
        <taxon>Eukaryota</taxon>
        <taxon>Metazoa</taxon>
        <taxon>Ecdysozoa</taxon>
        <taxon>Nematoda</taxon>
        <taxon>Chromadorea</taxon>
        <taxon>Rhabditida</taxon>
        <taxon>Rhabditina</taxon>
        <taxon>Rhabditomorpha</taxon>
        <taxon>Strongyloidea</taxon>
        <taxon>Strongylidae</taxon>
        <taxon>Strongylus</taxon>
    </lineage>
</organism>
<reference evidence="1 2" key="1">
    <citation type="submission" date="2018-11" db="EMBL/GenBank/DDBJ databases">
        <authorList>
            <consortium name="Pathogen Informatics"/>
        </authorList>
    </citation>
    <scope>NUCLEOTIDE SEQUENCE [LARGE SCALE GENOMIC DNA]</scope>
</reference>
<keyword evidence="2" id="KW-1185">Reference proteome</keyword>
<feature type="non-terminal residue" evidence="1">
    <location>
        <position position="99"/>
    </location>
</feature>
<evidence type="ECO:0000313" key="2">
    <source>
        <dbReference type="Proteomes" id="UP000270094"/>
    </source>
</evidence>
<proteinExistence type="predicted"/>
<accession>A0A3P7J0M7</accession>